<reference evidence="1 2" key="1">
    <citation type="submission" date="2020-08" db="EMBL/GenBank/DDBJ databases">
        <title>Genomic Encyclopedia of Type Strains, Phase IV (KMG-IV): sequencing the most valuable type-strain genomes for metagenomic binning, comparative biology and taxonomic classification.</title>
        <authorList>
            <person name="Goeker M."/>
        </authorList>
    </citation>
    <scope>NUCLEOTIDE SEQUENCE [LARGE SCALE GENOMIC DNA]</scope>
    <source>
        <strain evidence="1 2">DSM 17507</strain>
    </source>
</reference>
<organism evidence="1 2">
    <name type="scientific">Novosphingobium taihuense</name>
    <dbReference type="NCBI Taxonomy" id="260085"/>
    <lineage>
        <taxon>Bacteria</taxon>
        <taxon>Pseudomonadati</taxon>
        <taxon>Pseudomonadota</taxon>
        <taxon>Alphaproteobacteria</taxon>
        <taxon>Sphingomonadales</taxon>
        <taxon>Sphingomonadaceae</taxon>
        <taxon>Novosphingobium</taxon>
    </lineage>
</organism>
<dbReference type="PANTHER" id="PTHR43845">
    <property type="entry name" value="BLR5969 PROTEIN"/>
    <property type="match status" value="1"/>
</dbReference>
<name>A0A7W7AEK7_9SPHN</name>
<dbReference type="InterPro" id="IPR042099">
    <property type="entry name" value="ANL_N_sf"/>
</dbReference>
<gene>
    <name evidence="1" type="ORF">GGR37_003140</name>
</gene>
<dbReference type="PANTHER" id="PTHR43845:SF1">
    <property type="entry name" value="BLR5969 PROTEIN"/>
    <property type="match status" value="1"/>
</dbReference>
<dbReference type="Gene3D" id="3.40.50.12780">
    <property type="entry name" value="N-terminal domain of ligase-like"/>
    <property type="match status" value="1"/>
</dbReference>
<comment type="caution">
    <text evidence="1">The sequence shown here is derived from an EMBL/GenBank/DDBJ whole genome shotgun (WGS) entry which is preliminary data.</text>
</comment>
<dbReference type="RefSeq" id="WP_144906179.1">
    <property type="nucleotide sequence ID" value="NZ_JACHOA010000006.1"/>
</dbReference>
<proteinExistence type="predicted"/>
<dbReference type="OrthoDB" id="580775at2"/>
<dbReference type="InterPro" id="IPR045851">
    <property type="entry name" value="AMP-bd_C_sf"/>
</dbReference>
<accession>A0A7W7AEK7</accession>
<keyword evidence="1" id="KW-0436">Ligase</keyword>
<sequence length="458" mass="49748">MTFPTYFETLDIKQILADHPVGDAFLTKFHSISRDELFSLQDAQFRKVLARGWQIPFYQRLWGEQGIEPGDIRGLADIGKLPVYDKQHLMTSIAEHPPLGDFGGLDTFGAGGAGRPPVILHTTSGTTGRPQPLMFGPKGREVINLLVGRLYRWLGIHSEDVVHSVYGHGMINGGHFIREAVTHFTNALFLSAGTGIETRSVQQVHLMADFGASVVVGFVDYIRKLAEVAKSEGVFERIPARLIIGHLGTEDRCAIEAAWGGAKAYDWYGVGDTGPIAAEGPDRDGMYVWEDAHFLELLDIDSGATVEAGGTGDMVVTCLFKDDIAPCIRFNTHDVTHEIGGKGEIAFRRIAGFRGRSDNMVKLRGINLFPHAIAGLIEGRGDLTGEYICRLRRDATGRDEMEVTLESRGGTDASALAGLLRRGLGVEVGVALCGPGGTAAATQVDTRQKPIRLIDERA</sequence>
<dbReference type="AlphaFoldDB" id="A0A7W7AEK7"/>
<dbReference type="EMBL" id="JACHOA010000006">
    <property type="protein sequence ID" value="MBB4614850.1"/>
    <property type="molecule type" value="Genomic_DNA"/>
</dbReference>
<evidence type="ECO:0000313" key="1">
    <source>
        <dbReference type="EMBL" id="MBB4614850.1"/>
    </source>
</evidence>
<keyword evidence="2" id="KW-1185">Reference proteome</keyword>
<evidence type="ECO:0000313" key="2">
    <source>
        <dbReference type="Proteomes" id="UP000538566"/>
    </source>
</evidence>
<dbReference type="EC" id="6.2.1.30" evidence="1"/>
<dbReference type="SUPFAM" id="SSF56801">
    <property type="entry name" value="Acetyl-CoA synthetase-like"/>
    <property type="match status" value="1"/>
</dbReference>
<dbReference type="Gene3D" id="3.30.300.30">
    <property type="match status" value="1"/>
</dbReference>
<dbReference type="GO" id="GO:0047475">
    <property type="term" value="F:phenylacetate-CoA ligase activity"/>
    <property type="evidence" value="ECO:0007669"/>
    <property type="project" value="UniProtKB-EC"/>
</dbReference>
<dbReference type="Proteomes" id="UP000538566">
    <property type="component" value="Unassembled WGS sequence"/>
</dbReference>
<protein>
    <submittedName>
        <fullName evidence="1">Phenylacetate-CoA ligase</fullName>
        <ecNumber evidence="1">6.2.1.30</ecNumber>
    </submittedName>
</protein>